<protein>
    <submittedName>
        <fullName evidence="2">Uncharacterized protein</fullName>
    </submittedName>
</protein>
<gene>
    <name evidence="2" type="ORF">CTI12_AA137930</name>
</gene>
<evidence type="ECO:0000313" key="2">
    <source>
        <dbReference type="EMBL" id="PWA74028.1"/>
    </source>
</evidence>
<dbReference type="EMBL" id="PKPP01002637">
    <property type="protein sequence ID" value="PWA74028.1"/>
    <property type="molecule type" value="Genomic_DNA"/>
</dbReference>
<evidence type="ECO:0000313" key="3">
    <source>
        <dbReference type="Proteomes" id="UP000245207"/>
    </source>
</evidence>
<feature type="compositionally biased region" description="Basic and acidic residues" evidence="1">
    <location>
        <begin position="185"/>
        <end position="214"/>
    </location>
</feature>
<accession>A0A2U1NKN7</accession>
<dbReference type="AlphaFoldDB" id="A0A2U1NKN7"/>
<feature type="compositionally biased region" description="Basic and acidic residues" evidence="1">
    <location>
        <begin position="67"/>
        <end position="104"/>
    </location>
</feature>
<comment type="caution">
    <text evidence="2">The sequence shown here is derived from an EMBL/GenBank/DDBJ whole genome shotgun (WGS) entry which is preliminary data.</text>
</comment>
<dbReference type="Proteomes" id="UP000245207">
    <property type="component" value="Unassembled WGS sequence"/>
</dbReference>
<proteinExistence type="predicted"/>
<organism evidence="2 3">
    <name type="scientific">Artemisia annua</name>
    <name type="common">Sweet wormwood</name>
    <dbReference type="NCBI Taxonomy" id="35608"/>
    <lineage>
        <taxon>Eukaryota</taxon>
        <taxon>Viridiplantae</taxon>
        <taxon>Streptophyta</taxon>
        <taxon>Embryophyta</taxon>
        <taxon>Tracheophyta</taxon>
        <taxon>Spermatophyta</taxon>
        <taxon>Magnoliopsida</taxon>
        <taxon>eudicotyledons</taxon>
        <taxon>Gunneridae</taxon>
        <taxon>Pentapetalae</taxon>
        <taxon>asterids</taxon>
        <taxon>campanulids</taxon>
        <taxon>Asterales</taxon>
        <taxon>Asteraceae</taxon>
        <taxon>Asteroideae</taxon>
        <taxon>Anthemideae</taxon>
        <taxon>Artemisiinae</taxon>
        <taxon>Artemisia</taxon>
    </lineage>
</organism>
<reference evidence="2 3" key="1">
    <citation type="journal article" date="2018" name="Mol. Plant">
        <title>The genome of Artemisia annua provides insight into the evolution of Asteraceae family and artemisinin biosynthesis.</title>
        <authorList>
            <person name="Shen Q."/>
            <person name="Zhang L."/>
            <person name="Liao Z."/>
            <person name="Wang S."/>
            <person name="Yan T."/>
            <person name="Shi P."/>
            <person name="Liu M."/>
            <person name="Fu X."/>
            <person name="Pan Q."/>
            <person name="Wang Y."/>
            <person name="Lv Z."/>
            <person name="Lu X."/>
            <person name="Zhang F."/>
            <person name="Jiang W."/>
            <person name="Ma Y."/>
            <person name="Chen M."/>
            <person name="Hao X."/>
            <person name="Li L."/>
            <person name="Tang Y."/>
            <person name="Lv G."/>
            <person name="Zhou Y."/>
            <person name="Sun X."/>
            <person name="Brodelius P.E."/>
            <person name="Rose J.K.C."/>
            <person name="Tang K."/>
        </authorList>
    </citation>
    <scope>NUCLEOTIDE SEQUENCE [LARGE SCALE GENOMIC DNA]</scope>
    <source>
        <strain evidence="3">cv. Huhao1</strain>
        <tissue evidence="2">Leaf</tissue>
    </source>
</reference>
<evidence type="ECO:0000256" key="1">
    <source>
        <dbReference type="SAM" id="MobiDB-lite"/>
    </source>
</evidence>
<name>A0A2U1NKN7_ARTAN</name>
<feature type="region of interest" description="Disordered" evidence="1">
    <location>
        <begin position="1"/>
        <end position="214"/>
    </location>
</feature>
<sequence length="214" mass="24544">MISSYHHVSDGEYGSEYEQRSDEDDKNDDSDQIGYSDDEARDIGYMNGFNEGDQGGIHHPVGVEEYVNVRRRDSGNENHDKEDDMEHVEHDDVNRDDFPSNIDREDSDCEYQEGASQNSGDGYHHVSDGEYGSEYEQRSDEDDKNDNSDQIGYSDDEARDIGYMNGFNEGDQGGIHHPVGVEEYVNVHRRDSGNENHDKEDDMEHVEHDDVEQR</sequence>
<feature type="compositionally biased region" description="Acidic residues" evidence="1">
    <location>
        <begin position="21"/>
        <end position="40"/>
    </location>
</feature>
<keyword evidence="3" id="KW-1185">Reference proteome</keyword>